<gene>
    <name evidence="1" type="ORF">CCMP2556_LOCUS1321</name>
</gene>
<keyword evidence="2" id="KW-1185">Reference proteome</keyword>
<reference evidence="1 2" key="1">
    <citation type="submission" date="2024-02" db="EMBL/GenBank/DDBJ databases">
        <authorList>
            <person name="Chen Y."/>
            <person name="Shah S."/>
            <person name="Dougan E. K."/>
            <person name="Thang M."/>
            <person name="Chan C."/>
        </authorList>
    </citation>
    <scope>NUCLEOTIDE SEQUENCE [LARGE SCALE GENOMIC DNA]</scope>
</reference>
<organism evidence="1 2">
    <name type="scientific">Durusdinium trenchii</name>
    <dbReference type="NCBI Taxonomy" id="1381693"/>
    <lineage>
        <taxon>Eukaryota</taxon>
        <taxon>Sar</taxon>
        <taxon>Alveolata</taxon>
        <taxon>Dinophyceae</taxon>
        <taxon>Suessiales</taxon>
        <taxon>Symbiodiniaceae</taxon>
        <taxon>Durusdinium</taxon>
    </lineage>
</organism>
<protein>
    <submittedName>
        <fullName evidence="1">Uncharacterized protein</fullName>
    </submittedName>
</protein>
<comment type="caution">
    <text evidence="1">The sequence shown here is derived from an EMBL/GenBank/DDBJ whole genome shotgun (WGS) entry which is preliminary data.</text>
</comment>
<proteinExistence type="predicted"/>
<evidence type="ECO:0000313" key="2">
    <source>
        <dbReference type="Proteomes" id="UP001642484"/>
    </source>
</evidence>
<evidence type="ECO:0000313" key="1">
    <source>
        <dbReference type="EMBL" id="CAK8988602.1"/>
    </source>
</evidence>
<dbReference type="Gene3D" id="2.160.10.10">
    <property type="entry name" value="Hexapeptide repeat proteins"/>
    <property type="match status" value="1"/>
</dbReference>
<accession>A0ABP0HEL9</accession>
<dbReference type="EMBL" id="CAXAMN010000447">
    <property type="protein sequence ID" value="CAK8988602.1"/>
    <property type="molecule type" value="Genomic_DNA"/>
</dbReference>
<dbReference type="Proteomes" id="UP001642484">
    <property type="component" value="Unassembled WGS sequence"/>
</dbReference>
<sequence length="134" mass="14860">MINLLLGPTVNQERSLPNKTIESQFWIADLDWCMTLGRSELKRFFVTRQYTGFAPDGSSVLVDSQIGHGCTLGACTSLEEGEVLSDETVVVAPGLRHLEPGAREAHVQAVSKFIEVLKETLPRCHHLRKSNVKT</sequence>
<name>A0ABP0HEL9_9DINO</name>